<dbReference type="KEGG" id="dlu:A6035_02025"/>
<dbReference type="InterPro" id="IPR003399">
    <property type="entry name" value="Mce/MlaD"/>
</dbReference>
<dbReference type="PANTHER" id="PTHR33371">
    <property type="entry name" value="INTERMEMBRANE PHOSPHOLIPID TRANSPORT SYSTEM BINDING PROTEIN MLAD-RELATED"/>
    <property type="match status" value="1"/>
</dbReference>
<protein>
    <submittedName>
        <fullName evidence="3">Mammalian cell entry protein</fullName>
    </submittedName>
</protein>
<keyword evidence="1" id="KW-0472">Membrane</keyword>
<dbReference type="Pfam" id="PF02470">
    <property type="entry name" value="MlaD"/>
    <property type="match status" value="1"/>
</dbReference>
<feature type="transmembrane region" description="Helical" evidence="1">
    <location>
        <begin position="22"/>
        <end position="44"/>
    </location>
</feature>
<dbReference type="EMBL" id="CP015449">
    <property type="protein sequence ID" value="AWH91149.1"/>
    <property type="molecule type" value="Genomic_DNA"/>
</dbReference>
<feature type="domain" description="Mce/MlaD" evidence="2">
    <location>
        <begin position="50"/>
        <end position="123"/>
    </location>
</feature>
<dbReference type="InterPro" id="IPR052336">
    <property type="entry name" value="MlaD_Phospholipid_Transporter"/>
</dbReference>
<dbReference type="OrthoDB" id="4379218at2"/>
<evidence type="ECO:0000313" key="3">
    <source>
        <dbReference type="EMBL" id="AWH91149.1"/>
    </source>
</evidence>
<sequence length="338" mass="36147">MRTRTFGRLDFGSEDADPRAQMWWAVVGVVVLVTIFAVVAGLYLRPPGTDRYMLEIPESGGLAAGDDVRIAGVPVGRVEALELDDDHVDVEFSVDSEHFIGDRTEVSVRMLSPVGGLYVALLPAGDDPLTGPIPLERAQLPFLVADMFAEADAVIAELDTAELRRALDATARSLDGSPGALETTATDIEAVMDVMARQKTQVEDLLSLSNEYLGTVNANQDLALEIIRGYAVLGPQLLAAADDVKTFADGLAGLSGLLFDFLSGPYASKVEPIIPHLKEATRSADELRKSTEEMLDSVTGTVRDLSAVAGPEGRVLIDQSGLTLDRPEVCLPQPGMRC</sequence>
<evidence type="ECO:0000259" key="2">
    <source>
        <dbReference type="Pfam" id="PF02470"/>
    </source>
</evidence>
<dbReference type="RefSeq" id="WP_108846413.1">
    <property type="nucleotide sequence ID" value="NZ_CP015449.1"/>
</dbReference>
<reference evidence="3 4" key="1">
    <citation type="submission" date="2016-04" db="EMBL/GenBank/DDBJ databases">
        <title>Complete genome sequence of Dietzia lutea YIM 80766T, a strain isolated from desert soil in Egypt.</title>
        <authorList>
            <person name="Zhao J."/>
            <person name="Hu B."/>
            <person name="Geng S."/>
            <person name="Nie Y."/>
            <person name="Tang Y."/>
        </authorList>
    </citation>
    <scope>NUCLEOTIDE SEQUENCE [LARGE SCALE GENOMIC DNA]</scope>
    <source>
        <strain evidence="3 4">YIM 80766</strain>
    </source>
</reference>
<keyword evidence="1" id="KW-1133">Transmembrane helix</keyword>
<dbReference type="Proteomes" id="UP000244928">
    <property type="component" value="Chromosome"/>
</dbReference>
<proteinExistence type="predicted"/>
<evidence type="ECO:0000256" key="1">
    <source>
        <dbReference type="SAM" id="Phobius"/>
    </source>
</evidence>
<dbReference type="AlphaFoldDB" id="A0A2S1R4E1"/>
<gene>
    <name evidence="3" type="ORF">A6035_02025</name>
</gene>
<name>A0A2S1R4E1_9ACTN</name>
<keyword evidence="4" id="KW-1185">Reference proteome</keyword>
<evidence type="ECO:0000313" key="4">
    <source>
        <dbReference type="Proteomes" id="UP000244928"/>
    </source>
</evidence>
<accession>A0A2S1R4E1</accession>
<organism evidence="3 4">
    <name type="scientific">Dietzia lutea</name>
    <dbReference type="NCBI Taxonomy" id="546160"/>
    <lineage>
        <taxon>Bacteria</taxon>
        <taxon>Bacillati</taxon>
        <taxon>Actinomycetota</taxon>
        <taxon>Actinomycetes</taxon>
        <taxon>Mycobacteriales</taxon>
        <taxon>Dietziaceae</taxon>
        <taxon>Dietzia</taxon>
    </lineage>
</organism>
<dbReference type="PANTHER" id="PTHR33371:SF4">
    <property type="entry name" value="INTERMEMBRANE PHOSPHOLIPID TRANSPORT SYSTEM BINDING PROTEIN MLAD"/>
    <property type="match status" value="1"/>
</dbReference>
<keyword evidence="1" id="KW-0812">Transmembrane</keyword>